<evidence type="ECO:0000313" key="10">
    <source>
        <dbReference type="Proteomes" id="UP001054252"/>
    </source>
</evidence>
<evidence type="ECO:0000256" key="5">
    <source>
        <dbReference type="ARBA" id="ARBA00023163"/>
    </source>
</evidence>
<comment type="subcellular location">
    <subcellularLocation>
        <location evidence="1">Nucleus</location>
        <location evidence="1">Nucleolus</location>
    </subcellularLocation>
</comment>
<feature type="compositionally biased region" description="Basic residues" evidence="7">
    <location>
        <begin position="124"/>
        <end position="133"/>
    </location>
</feature>
<dbReference type="Gene3D" id="1.10.10.60">
    <property type="entry name" value="Homeodomain-like"/>
    <property type="match status" value="1"/>
</dbReference>
<name>A0AAV5M558_9ROSI</name>
<feature type="compositionally biased region" description="Basic and acidic residues" evidence="7">
    <location>
        <begin position="448"/>
        <end position="459"/>
    </location>
</feature>
<keyword evidence="3" id="KW-0805">Transcription regulation</keyword>
<feature type="compositionally biased region" description="Acidic residues" evidence="7">
    <location>
        <begin position="76"/>
        <end position="116"/>
    </location>
</feature>
<dbReference type="AlphaFoldDB" id="A0AAV5M558"/>
<evidence type="ECO:0000256" key="2">
    <source>
        <dbReference type="ARBA" id="ARBA00022853"/>
    </source>
</evidence>
<dbReference type="PANTHER" id="PTHR13468">
    <property type="entry name" value="DEK PROTEIN"/>
    <property type="match status" value="1"/>
</dbReference>
<dbReference type="InterPro" id="IPR044198">
    <property type="entry name" value="DEK"/>
</dbReference>
<feature type="compositionally biased region" description="Basic and acidic residues" evidence="7">
    <location>
        <begin position="134"/>
        <end position="154"/>
    </location>
</feature>
<evidence type="ECO:0000256" key="3">
    <source>
        <dbReference type="ARBA" id="ARBA00023015"/>
    </source>
</evidence>
<dbReference type="Proteomes" id="UP001054252">
    <property type="component" value="Unassembled WGS sequence"/>
</dbReference>
<keyword evidence="5" id="KW-0804">Transcription</keyword>
<dbReference type="FunFam" id="1.10.10.60:FF:000220">
    <property type="entry name" value="DEK domain-containing chromatin associated protein"/>
    <property type="match status" value="1"/>
</dbReference>
<feature type="region of interest" description="Disordered" evidence="7">
    <location>
        <begin position="561"/>
        <end position="592"/>
    </location>
</feature>
<feature type="compositionally biased region" description="Acidic residues" evidence="7">
    <location>
        <begin position="382"/>
        <end position="400"/>
    </location>
</feature>
<evidence type="ECO:0000259" key="8">
    <source>
        <dbReference type="PROSITE" id="PS51998"/>
    </source>
</evidence>
<dbReference type="GO" id="GO:0003677">
    <property type="term" value="F:DNA binding"/>
    <property type="evidence" value="ECO:0007669"/>
    <property type="project" value="UniProtKB-KW"/>
</dbReference>
<evidence type="ECO:0000256" key="6">
    <source>
        <dbReference type="ARBA" id="ARBA00023242"/>
    </source>
</evidence>
<feature type="compositionally biased region" description="Basic and acidic residues" evidence="7">
    <location>
        <begin position="371"/>
        <end position="381"/>
    </location>
</feature>
<feature type="compositionally biased region" description="Basic and acidic residues" evidence="7">
    <location>
        <begin position="1"/>
        <end position="10"/>
    </location>
</feature>
<feature type="region of interest" description="Disordered" evidence="7">
    <location>
        <begin position="305"/>
        <end position="507"/>
    </location>
</feature>
<keyword evidence="6" id="KW-0539">Nucleus</keyword>
<protein>
    <recommendedName>
        <fullName evidence="8">DEK-C domain-containing protein</fullName>
    </recommendedName>
</protein>
<keyword evidence="4" id="KW-0238">DNA-binding</keyword>
<feature type="compositionally biased region" description="Polar residues" evidence="7">
    <location>
        <begin position="580"/>
        <end position="592"/>
    </location>
</feature>
<dbReference type="GO" id="GO:2000779">
    <property type="term" value="P:regulation of double-strand break repair"/>
    <property type="evidence" value="ECO:0007669"/>
    <property type="project" value="TreeGrafter"/>
</dbReference>
<dbReference type="EMBL" id="BPVZ01000183">
    <property type="protein sequence ID" value="GKV44597.1"/>
    <property type="molecule type" value="Genomic_DNA"/>
</dbReference>
<feature type="region of interest" description="Disordered" evidence="7">
    <location>
        <begin position="1"/>
        <end position="160"/>
    </location>
</feature>
<comment type="caution">
    <text evidence="9">The sequence shown here is derived from an EMBL/GenBank/DDBJ whole genome shotgun (WGS) entry which is preliminary data.</text>
</comment>
<dbReference type="GO" id="GO:0006325">
    <property type="term" value="P:chromatin organization"/>
    <property type="evidence" value="ECO:0007669"/>
    <property type="project" value="UniProtKB-KW"/>
</dbReference>
<dbReference type="PROSITE" id="PS51998">
    <property type="entry name" value="DEK_C"/>
    <property type="match status" value="1"/>
</dbReference>
<reference evidence="9 10" key="1">
    <citation type="journal article" date="2021" name="Commun. Biol.">
        <title>The genome of Shorea leprosula (Dipterocarpaceae) highlights the ecological relevance of drought in aseasonal tropical rainforests.</title>
        <authorList>
            <person name="Ng K.K.S."/>
            <person name="Kobayashi M.J."/>
            <person name="Fawcett J.A."/>
            <person name="Hatakeyama M."/>
            <person name="Paape T."/>
            <person name="Ng C.H."/>
            <person name="Ang C.C."/>
            <person name="Tnah L.H."/>
            <person name="Lee C.T."/>
            <person name="Nishiyama T."/>
            <person name="Sese J."/>
            <person name="O'Brien M.J."/>
            <person name="Copetti D."/>
            <person name="Mohd Noor M.I."/>
            <person name="Ong R.C."/>
            <person name="Putra M."/>
            <person name="Sireger I.Z."/>
            <person name="Indrioko S."/>
            <person name="Kosugi Y."/>
            <person name="Izuno A."/>
            <person name="Isagi Y."/>
            <person name="Lee S.L."/>
            <person name="Shimizu K.K."/>
        </authorList>
    </citation>
    <scope>NUCLEOTIDE SEQUENCE [LARGE SCALE GENOMIC DNA]</scope>
    <source>
        <strain evidence="9">214</strain>
    </source>
</reference>
<feature type="compositionally biased region" description="Basic and acidic residues" evidence="7">
    <location>
        <begin position="497"/>
        <end position="507"/>
    </location>
</feature>
<dbReference type="Pfam" id="PF08766">
    <property type="entry name" value="DEK_C"/>
    <property type="match status" value="1"/>
</dbReference>
<dbReference type="GO" id="GO:0005730">
    <property type="term" value="C:nucleolus"/>
    <property type="evidence" value="ECO:0007669"/>
    <property type="project" value="UniProtKB-SubCell"/>
</dbReference>
<dbReference type="GO" id="GO:0042393">
    <property type="term" value="F:histone binding"/>
    <property type="evidence" value="ECO:0007669"/>
    <property type="project" value="TreeGrafter"/>
</dbReference>
<proteinExistence type="predicted"/>
<accession>A0AAV5M558</accession>
<keyword evidence="10" id="KW-1185">Reference proteome</keyword>
<feature type="compositionally biased region" description="Basic and acidic residues" evidence="7">
    <location>
        <begin position="341"/>
        <end position="353"/>
    </location>
</feature>
<evidence type="ECO:0000256" key="4">
    <source>
        <dbReference type="ARBA" id="ARBA00023125"/>
    </source>
</evidence>
<sequence length="592" mass="66427">MGEEETKTEVPEAVANGTAASEKPSDTVDDKTVEENDGLKEMEEDKKDEADKMDEDPPLKEDEASKLKKEEPNGEAMDEETGPIENDETEKEENKEVEEEEGSEEEEKQVDEEEGKTEEIKQTKGSRRRGKGKNIREKVKGKTKDGAAKKDVEQRTPVTDRPVRERKTVERLVASIEKDSSRELQIEKGRGTPLKDIPNVAFKLSRRKSDDTFRLLHTILFGRRGKAIQIKGNISRFSGFVWHENEEKQKMKVKEKFDKCNKEKLLELCDVLDITVAKATTRKEDIVTKLIDFLVAPHATTTVLLAEKEKPSKGIKRKRSSKQSSSTSGNAPSKRSAKSQGKNEETLEAKGGIDTEDESEDEDKEEEENEDKEKENGVPEKSEDEMPENSESEEKNESEEDVGKKKRSKASSRKKDSAKKAKTKKAKVAKTSSPPPKVTPKRSSSKRAKVEDHDDEKTAKASSRKRNMKVTKEKSSTPAKSASKEKPGKKVAKRKDKGKEEKLKPTDEELRDAICEILKEVDFNTATFTDILKLLAQQFNTDLTPRKSSIKLMIQEELTKLADEADDEDGEGDAGKDETTQTTQSVGQEVVA</sequence>
<evidence type="ECO:0000256" key="7">
    <source>
        <dbReference type="SAM" id="MobiDB-lite"/>
    </source>
</evidence>
<feature type="compositionally biased region" description="Acidic residues" evidence="7">
    <location>
        <begin position="354"/>
        <end position="370"/>
    </location>
</feature>
<evidence type="ECO:0000313" key="9">
    <source>
        <dbReference type="EMBL" id="GKV44597.1"/>
    </source>
</evidence>
<feature type="domain" description="DEK-C" evidence="8">
    <location>
        <begin position="504"/>
        <end position="559"/>
    </location>
</feature>
<gene>
    <name evidence="9" type="ORF">SLEP1_g51761</name>
</gene>
<dbReference type="SUPFAM" id="SSF109715">
    <property type="entry name" value="DEK C-terminal domain"/>
    <property type="match status" value="1"/>
</dbReference>
<keyword evidence="2" id="KW-0156">Chromatin regulator</keyword>
<organism evidence="9 10">
    <name type="scientific">Rubroshorea leprosula</name>
    <dbReference type="NCBI Taxonomy" id="152421"/>
    <lineage>
        <taxon>Eukaryota</taxon>
        <taxon>Viridiplantae</taxon>
        <taxon>Streptophyta</taxon>
        <taxon>Embryophyta</taxon>
        <taxon>Tracheophyta</taxon>
        <taxon>Spermatophyta</taxon>
        <taxon>Magnoliopsida</taxon>
        <taxon>eudicotyledons</taxon>
        <taxon>Gunneridae</taxon>
        <taxon>Pentapetalae</taxon>
        <taxon>rosids</taxon>
        <taxon>malvids</taxon>
        <taxon>Malvales</taxon>
        <taxon>Dipterocarpaceae</taxon>
        <taxon>Rubroshorea</taxon>
    </lineage>
</organism>
<dbReference type="PANTHER" id="PTHR13468:SF22">
    <property type="entry name" value="DEK DOMAIN-CONTAINING CHROMATIN-ASSOCIATED PROTEIN 3"/>
    <property type="match status" value="1"/>
</dbReference>
<dbReference type="InterPro" id="IPR014876">
    <property type="entry name" value="DEK_C"/>
</dbReference>
<feature type="compositionally biased region" description="Basic and acidic residues" evidence="7">
    <location>
        <begin position="23"/>
        <end position="72"/>
    </location>
</feature>
<evidence type="ECO:0000256" key="1">
    <source>
        <dbReference type="ARBA" id="ARBA00004604"/>
    </source>
</evidence>